<keyword evidence="4" id="KW-0862">Zinc</keyword>
<dbReference type="PANTHER" id="PTHR37418">
    <property type="entry name" value="3-KETO-5-AMINOHEXANOATE CLEAVAGE ENZYME-RELATED"/>
    <property type="match status" value="1"/>
</dbReference>
<evidence type="ECO:0000256" key="2">
    <source>
        <dbReference type="ARBA" id="ARBA00022679"/>
    </source>
</evidence>
<evidence type="ECO:0000313" key="5">
    <source>
        <dbReference type="EMBL" id="GLQ36353.1"/>
    </source>
</evidence>
<dbReference type="Gene3D" id="3.20.20.70">
    <property type="entry name" value="Aldolase class I"/>
    <property type="match status" value="1"/>
</dbReference>
<keyword evidence="2" id="KW-0808">Transferase</keyword>
<dbReference type="InterPro" id="IPR008567">
    <property type="entry name" value="BKACE"/>
</dbReference>
<sequence>MTQPKITLAPNGARLQKSDHPALPVTIAQTLETAQKCHALGADELHLHVRQPNGRHSLDVGLYREALAEMAQKIPTMPVQITTESGGIYNVTAQVHCLETLRPNSASIAVREMARDAKQAARAYDICAETGTDVQHILYTPQCLAQLLEWRAQGMVHAPQNSVIFVLGQYDPPQLARPKHLAQFLDQIQAQNLIWAACAFGQYEHTCLRAAAQAGGDIRIGFENNHHACDGTVFADNAESLSTYLARENQ</sequence>
<dbReference type="EMBL" id="BSNN01000009">
    <property type="protein sequence ID" value="GLQ36353.1"/>
    <property type="molecule type" value="Genomic_DNA"/>
</dbReference>
<name>A0ABQ5VY32_9RHOB</name>
<dbReference type="InterPro" id="IPR013785">
    <property type="entry name" value="Aldolase_TIM"/>
</dbReference>
<dbReference type="PANTHER" id="PTHR37418:SF2">
    <property type="entry name" value="3-KETO-5-AMINOHEXANOATE CLEAVAGE ENZYME"/>
    <property type="match status" value="1"/>
</dbReference>
<comment type="caution">
    <text evidence="5">The sequence shown here is derived from an EMBL/GenBank/DDBJ whole genome shotgun (WGS) entry which is preliminary data.</text>
</comment>
<keyword evidence="3" id="KW-0479">Metal-binding</keyword>
<evidence type="ECO:0000256" key="3">
    <source>
        <dbReference type="ARBA" id="ARBA00022723"/>
    </source>
</evidence>
<dbReference type="Proteomes" id="UP001156694">
    <property type="component" value="Unassembled WGS sequence"/>
</dbReference>
<comment type="cofactor">
    <cofactor evidence="1">
        <name>Zn(2+)</name>
        <dbReference type="ChEBI" id="CHEBI:29105"/>
    </cofactor>
</comment>
<accession>A0ABQ5VY32</accession>
<keyword evidence="6" id="KW-1185">Reference proteome</keyword>
<dbReference type="RefSeq" id="WP_284380191.1">
    <property type="nucleotide sequence ID" value="NZ_BSNN01000009.1"/>
</dbReference>
<proteinExistence type="predicted"/>
<evidence type="ECO:0000313" key="6">
    <source>
        <dbReference type="Proteomes" id="UP001156694"/>
    </source>
</evidence>
<dbReference type="Pfam" id="PF05853">
    <property type="entry name" value="BKACE"/>
    <property type="match status" value="1"/>
</dbReference>
<protein>
    <submittedName>
        <fullName evidence="5">3-keto-5-aminohexanoate cleavage protein</fullName>
    </submittedName>
</protein>
<evidence type="ECO:0000256" key="4">
    <source>
        <dbReference type="ARBA" id="ARBA00022833"/>
    </source>
</evidence>
<gene>
    <name evidence="5" type="ORF">GCM10007939_26370</name>
</gene>
<organism evidence="5 6">
    <name type="scientific">Amylibacter marinus</name>
    <dbReference type="NCBI Taxonomy" id="1475483"/>
    <lineage>
        <taxon>Bacteria</taxon>
        <taxon>Pseudomonadati</taxon>
        <taxon>Pseudomonadota</taxon>
        <taxon>Alphaproteobacteria</taxon>
        <taxon>Rhodobacterales</taxon>
        <taxon>Paracoccaceae</taxon>
        <taxon>Amylibacter</taxon>
    </lineage>
</organism>
<reference evidence="6" key="1">
    <citation type="journal article" date="2019" name="Int. J. Syst. Evol. Microbiol.">
        <title>The Global Catalogue of Microorganisms (GCM) 10K type strain sequencing project: providing services to taxonomists for standard genome sequencing and annotation.</title>
        <authorList>
            <consortium name="The Broad Institute Genomics Platform"/>
            <consortium name="The Broad Institute Genome Sequencing Center for Infectious Disease"/>
            <person name="Wu L."/>
            <person name="Ma J."/>
        </authorList>
    </citation>
    <scope>NUCLEOTIDE SEQUENCE [LARGE SCALE GENOMIC DNA]</scope>
    <source>
        <strain evidence="6">NBRC 110140</strain>
    </source>
</reference>
<evidence type="ECO:0000256" key="1">
    <source>
        <dbReference type="ARBA" id="ARBA00001947"/>
    </source>
</evidence>